<dbReference type="Proteomes" id="UP001596337">
    <property type="component" value="Unassembled WGS sequence"/>
</dbReference>
<gene>
    <name evidence="2" type="ORF">ACFQGD_05620</name>
</gene>
<dbReference type="EMBL" id="JBHSXX010000001">
    <property type="protein sequence ID" value="MFC6866619.1"/>
    <property type="molecule type" value="Genomic_DNA"/>
</dbReference>
<organism evidence="2 3">
    <name type="scientific">Haloechinothrix salitolerans</name>
    <dbReference type="NCBI Taxonomy" id="926830"/>
    <lineage>
        <taxon>Bacteria</taxon>
        <taxon>Bacillati</taxon>
        <taxon>Actinomycetota</taxon>
        <taxon>Actinomycetes</taxon>
        <taxon>Pseudonocardiales</taxon>
        <taxon>Pseudonocardiaceae</taxon>
        <taxon>Haloechinothrix</taxon>
    </lineage>
</organism>
<reference evidence="3" key="1">
    <citation type="journal article" date="2019" name="Int. J. Syst. Evol. Microbiol.">
        <title>The Global Catalogue of Microorganisms (GCM) 10K type strain sequencing project: providing services to taxonomists for standard genome sequencing and annotation.</title>
        <authorList>
            <consortium name="The Broad Institute Genomics Platform"/>
            <consortium name="The Broad Institute Genome Sequencing Center for Infectious Disease"/>
            <person name="Wu L."/>
            <person name="Ma J."/>
        </authorList>
    </citation>
    <scope>NUCLEOTIDE SEQUENCE [LARGE SCALE GENOMIC DNA]</scope>
    <source>
        <strain evidence="3">KCTC 32255</strain>
    </source>
</reference>
<evidence type="ECO:0000313" key="3">
    <source>
        <dbReference type="Proteomes" id="UP001596337"/>
    </source>
</evidence>
<keyword evidence="1" id="KW-0472">Membrane</keyword>
<feature type="transmembrane region" description="Helical" evidence="1">
    <location>
        <begin position="6"/>
        <end position="24"/>
    </location>
</feature>
<feature type="transmembrane region" description="Helical" evidence="1">
    <location>
        <begin position="135"/>
        <end position="157"/>
    </location>
</feature>
<dbReference type="InterPro" id="IPR033458">
    <property type="entry name" value="DUF5134"/>
</dbReference>
<feature type="transmembrane region" description="Helical" evidence="1">
    <location>
        <begin position="177"/>
        <end position="194"/>
    </location>
</feature>
<feature type="transmembrane region" description="Helical" evidence="1">
    <location>
        <begin position="69"/>
        <end position="88"/>
    </location>
</feature>
<dbReference type="Pfam" id="PF17197">
    <property type="entry name" value="DUF5134"/>
    <property type="match status" value="1"/>
</dbReference>
<protein>
    <submittedName>
        <fullName evidence="2">DUF5134 domain-containing protein</fullName>
    </submittedName>
</protein>
<keyword evidence="3" id="KW-1185">Reference proteome</keyword>
<feature type="transmembrane region" description="Helical" evidence="1">
    <location>
        <begin position="100"/>
        <end position="123"/>
    </location>
</feature>
<dbReference type="RefSeq" id="WP_345395902.1">
    <property type="nucleotide sequence ID" value="NZ_BAABLA010000024.1"/>
</dbReference>
<sequence>MGAPMPVLVMQGVALVLIAALAVTRLARAHPASVLRVHVRREDEAAEVLMSLGMLAMLLPTGWPIPRSGWLALFALAAVVLAVAWVRGRRETACCVPSQCGHHLLGSVAMLLMLAAMAGHSAGHGHGVQSAPGNPVLIVAAGVVVAYFAIDVGVCVVRGRKRRESAVPLVFRHRTRLIARVGMNVMMAGMLVSMS</sequence>
<evidence type="ECO:0000313" key="2">
    <source>
        <dbReference type="EMBL" id="MFC6866619.1"/>
    </source>
</evidence>
<accession>A0ABW2BVM3</accession>
<proteinExistence type="predicted"/>
<name>A0ABW2BVM3_9PSEU</name>
<comment type="caution">
    <text evidence="2">The sequence shown here is derived from an EMBL/GenBank/DDBJ whole genome shotgun (WGS) entry which is preliminary data.</text>
</comment>
<feature type="transmembrane region" description="Helical" evidence="1">
    <location>
        <begin position="45"/>
        <end position="63"/>
    </location>
</feature>
<keyword evidence="1" id="KW-0812">Transmembrane</keyword>
<keyword evidence="1" id="KW-1133">Transmembrane helix</keyword>
<evidence type="ECO:0000256" key="1">
    <source>
        <dbReference type="SAM" id="Phobius"/>
    </source>
</evidence>